<dbReference type="EMBL" id="LLXX01000046">
    <property type="protein sequence ID" value="KRR10929.1"/>
    <property type="molecule type" value="Genomic_DNA"/>
</dbReference>
<dbReference type="GO" id="GO:0006465">
    <property type="term" value="P:signal peptide processing"/>
    <property type="evidence" value="ECO:0007669"/>
    <property type="project" value="InterPro"/>
</dbReference>
<keyword evidence="1" id="KW-1133">Transmembrane helix</keyword>
<reference evidence="3 4" key="1">
    <citation type="submission" date="2014-03" db="EMBL/GenBank/DDBJ databases">
        <title>Bradyrhizobium valentinum sp. nov., isolated from effective nodules of Lupinus mariae-josephae, a lupine endemic of basic-lime soils in Eastern Spain.</title>
        <authorList>
            <person name="Duran D."/>
            <person name="Rey L."/>
            <person name="Navarro A."/>
            <person name="Busquets A."/>
            <person name="Imperial J."/>
            <person name="Ruiz-Argueso T."/>
        </authorList>
    </citation>
    <scope>NUCLEOTIDE SEQUENCE [LARGE SCALE GENOMIC DNA]</scope>
    <source>
        <strain evidence="3 4">LmjM3</strain>
    </source>
</reference>
<organism evidence="3 4">
    <name type="scientific">Bradyrhizobium valentinum</name>
    <dbReference type="NCBI Taxonomy" id="1518501"/>
    <lineage>
        <taxon>Bacteria</taxon>
        <taxon>Pseudomonadati</taxon>
        <taxon>Pseudomonadota</taxon>
        <taxon>Alphaproteobacteria</taxon>
        <taxon>Hyphomicrobiales</taxon>
        <taxon>Nitrobacteraceae</taxon>
        <taxon>Bradyrhizobium</taxon>
    </lineage>
</organism>
<evidence type="ECO:0000259" key="2">
    <source>
        <dbReference type="Pfam" id="PF10502"/>
    </source>
</evidence>
<comment type="caution">
    <text evidence="3">The sequence shown here is derived from an EMBL/GenBank/DDBJ whole genome shotgun (WGS) entry which is preliminary data.</text>
</comment>
<dbReference type="STRING" id="1518501.CQ10_14405"/>
<dbReference type="Gene3D" id="2.10.109.10">
    <property type="entry name" value="Umud Fragment, subunit A"/>
    <property type="match status" value="1"/>
</dbReference>
<keyword evidence="4" id="KW-1185">Reference proteome</keyword>
<evidence type="ECO:0000313" key="3">
    <source>
        <dbReference type="EMBL" id="KRR10929.1"/>
    </source>
</evidence>
<feature type="domain" description="Peptidase S26" evidence="2">
    <location>
        <begin position="15"/>
        <end position="173"/>
    </location>
</feature>
<accession>A0A0R3LSE4</accession>
<keyword evidence="1" id="KW-0812">Transmembrane</keyword>
<evidence type="ECO:0000313" key="4">
    <source>
        <dbReference type="Proteomes" id="UP000051913"/>
    </source>
</evidence>
<dbReference type="Pfam" id="PF10502">
    <property type="entry name" value="Peptidase_S26"/>
    <property type="match status" value="1"/>
</dbReference>
<dbReference type="InterPro" id="IPR019533">
    <property type="entry name" value="Peptidase_S26"/>
</dbReference>
<dbReference type="GO" id="GO:0004252">
    <property type="term" value="F:serine-type endopeptidase activity"/>
    <property type="evidence" value="ECO:0007669"/>
    <property type="project" value="InterPro"/>
</dbReference>
<dbReference type="InterPro" id="IPR036286">
    <property type="entry name" value="LexA/Signal_pep-like_sf"/>
</dbReference>
<protein>
    <recommendedName>
        <fullName evidence="2">Peptidase S26 domain-containing protein</fullName>
    </recommendedName>
</protein>
<sequence>MLIDCASLWRQLAVLSAMCASIIAVLISFANGMPLLIYNASGSAPLGFYYLEQRLPARGELALFRPPPAIELLIIAHGVLPAPVPLLKQVAAAGADEVCRAKAPIESILVNGKVIVEVLQNDRGGRPLPNWEGCLRLVEGEFFLLQPHPHSFDSRYFGPVLRCDVLGVAHPLWTWNPNI</sequence>
<dbReference type="RefSeq" id="WP_057849757.1">
    <property type="nucleotide sequence ID" value="NZ_LLXX01000046.1"/>
</dbReference>
<dbReference type="Proteomes" id="UP000051913">
    <property type="component" value="Unassembled WGS sequence"/>
</dbReference>
<gene>
    <name evidence="3" type="ORF">CP49_25630</name>
</gene>
<name>A0A0R3LSE4_9BRAD</name>
<evidence type="ECO:0000256" key="1">
    <source>
        <dbReference type="SAM" id="Phobius"/>
    </source>
</evidence>
<proteinExistence type="predicted"/>
<dbReference type="SUPFAM" id="SSF51306">
    <property type="entry name" value="LexA/Signal peptidase"/>
    <property type="match status" value="1"/>
</dbReference>
<keyword evidence="1" id="KW-0472">Membrane</keyword>
<feature type="transmembrane region" description="Helical" evidence="1">
    <location>
        <begin position="12"/>
        <end position="29"/>
    </location>
</feature>
<dbReference type="AlphaFoldDB" id="A0A0R3LSE4"/>